<keyword evidence="2" id="KW-1185">Reference proteome</keyword>
<dbReference type="Proteomes" id="UP000814033">
    <property type="component" value="Unassembled WGS sequence"/>
</dbReference>
<reference evidence="1" key="2">
    <citation type="journal article" date="2022" name="New Phytol.">
        <title>Evolutionary transition to the ectomycorrhizal habit in the genomes of a hyperdiverse lineage of mushroom-forming fungi.</title>
        <authorList>
            <person name="Looney B."/>
            <person name="Miyauchi S."/>
            <person name="Morin E."/>
            <person name="Drula E."/>
            <person name="Courty P.E."/>
            <person name="Kohler A."/>
            <person name="Kuo A."/>
            <person name="LaButti K."/>
            <person name="Pangilinan J."/>
            <person name="Lipzen A."/>
            <person name="Riley R."/>
            <person name="Andreopoulos W."/>
            <person name="He G."/>
            <person name="Johnson J."/>
            <person name="Nolan M."/>
            <person name="Tritt A."/>
            <person name="Barry K.W."/>
            <person name="Grigoriev I.V."/>
            <person name="Nagy L.G."/>
            <person name="Hibbett D."/>
            <person name="Henrissat B."/>
            <person name="Matheny P.B."/>
            <person name="Labbe J."/>
            <person name="Martin F.M."/>
        </authorList>
    </citation>
    <scope>NUCLEOTIDE SEQUENCE</scope>
    <source>
        <strain evidence="1">FP105234-sp</strain>
    </source>
</reference>
<dbReference type="EMBL" id="MU276241">
    <property type="protein sequence ID" value="KAI0039981.1"/>
    <property type="molecule type" value="Genomic_DNA"/>
</dbReference>
<evidence type="ECO:0000313" key="1">
    <source>
        <dbReference type="EMBL" id="KAI0039981.1"/>
    </source>
</evidence>
<name>A0ACB8R8M7_9AGAM</name>
<reference evidence="1" key="1">
    <citation type="submission" date="2021-02" db="EMBL/GenBank/DDBJ databases">
        <authorList>
            <consortium name="DOE Joint Genome Institute"/>
            <person name="Ahrendt S."/>
            <person name="Looney B.P."/>
            <person name="Miyauchi S."/>
            <person name="Morin E."/>
            <person name="Drula E."/>
            <person name="Courty P.E."/>
            <person name="Chicoki N."/>
            <person name="Fauchery L."/>
            <person name="Kohler A."/>
            <person name="Kuo A."/>
            <person name="Labutti K."/>
            <person name="Pangilinan J."/>
            <person name="Lipzen A."/>
            <person name="Riley R."/>
            <person name="Andreopoulos W."/>
            <person name="He G."/>
            <person name="Johnson J."/>
            <person name="Barry K.W."/>
            <person name="Grigoriev I.V."/>
            <person name="Nagy L."/>
            <person name="Hibbett D."/>
            <person name="Henrissat B."/>
            <person name="Matheny P.B."/>
            <person name="Labbe J."/>
            <person name="Martin F."/>
        </authorList>
    </citation>
    <scope>NUCLEOTIDE SEQUENCE</scope>
    <source>
        <strain evidence="1">FP105234-sp</strain>
    </source>
</reference>
<organism evidence="1 2">
    <name type="scientific">Auriscalpium vulgare</name>
    <dbReference type="NCBI Taxonomy" id="40419"/>
    <lineage>
        <taxon>Eukaryota</taxon>
        <taxon>Fungi</taxon>
        <taxon>Dikarya</taxon>
        <taxon>Basidiomycota</taxon>
        <taxon>Agaricomycotina</taxon>
        <taxon>Agaricomycetes</taxon>
        <taxon>Russulales</taxon>
        <taxon>Auriscalpiaceae</taxon>
        <taxon>Auriscalpium</taxon>
    </lineage>
</organism>
<protein>
    <submittedName>
        <fullName evidence="1">Uncharacterized protein</fullName>
    </submittedName>
</protein>
<comment type="caution">
    <text evidence="1">The sequence shown here is derived from an EMBL/GenBank/DDBJ whole genome shotgun (WGS) entry which is preliminary data.</text>
</comment>
<sequence>MNQSQPVAHLSVSGAAPSPSLGGSPSDARRVWRLPSRFVCGRADISLIRSLARIKAKRFRLPGARCPATDPQALLSKPHSRLTRALNITLNICALARARSSSVIPRRPGLSRLVRNYYSLPSRGRPAQKTVAQVSWAPVAACSPPRPAPRCDLGRGLPVLHELAPHDERAGWIMGTATPRMRASAGRPTARTSWPPPIPGDSSSSSSSHIHFPSSPSLTPSVRLTNLLELHEPCARLRPRLR</sequence>
<proteinExistence type="predicted"/>
<evidence type="ECO:0000313" key="2">
    <source>
        <dbReference type="Proteomes" id="UP000814033"/>
    </source>
</evidence>
<gene>
    <name evidence="1" type="ORF">FA95DRAFT_955135</name>
</gene>
<accession>A0ACB8R8M7</accession>